<dbReference type="AlphaFoldDB" id="A0A837C969"/>
<name>A0A837C969_9BRAD</name>
<evidence type="ECO:0000313" key="1">
    <source>
        <dbReference type="EMBL" id="KGJ65712.1"/>
    </source>
</evidence>
<reference evidence="1 2" key="1">
    <citation type="journal article" date="2014" name="BMC Genomics">
        <title>Comparative genomics of Bradyrhizobium japonicum CPAC 15 and Bradyrhizobium diazoefficiens CPAC 7: elite model strains for understanding symbiotic performance with soybean.</title>
        <authorList>
            <person name="Siqueira A.F."/>
            <person name="Ormeno-Orrillo E."/>
            <person name="Souza R.C."/>
            <person name="Rodrigues E.P."/>
            <person name="Almeida L.G."/>
            <person name="Barcellos F.G."/>
            <person name="Batista J.S."/>
            <person name="Nakatami A.S."/>
            <person name="Martinez-Romero E."/>
            <person name="Vasconcelos A.T."/>
            <person name="Hungria M."/>
        </authorList>
    </citation>
    <scope>NUCLEOTIDE SEQUENCE [LARGE SCALE GENOMIC DNA]</scope>
    <source>
        <strain evidence="1 2">SEMIA 5080</strain>
    </source>
</reference>
<comment type="caution">
    <text evidence="1">The sequence shown here is derived from an EMBL/GenBank/DDBJ whole genome shotgun (WGS) entry which is preliminary data.</text>
</comment>
<gene>
    <name evidence="1" type="ORF">BJA5080_02357</name>
</gene>
<organism evidence="1 2">
    <name type="scientific">Bradyrhizobium diazoefficiens SEMIA 5080</name>
    <dbReference type="NCBI Taxonomy" id="754504"/>
    <lineage>
        <taxon>Bacteria</taxon>
        <taxon>Pseudomonadati</taxon>
        <taxon>Pseudomonadota</taxon>
        <taxon>Alphaproteobacteria</taxon>
        <taxon>Hyphomicrobiales</taxon>
        <taxon>Nitrobacteraceae</taxon>
        <taxon>Bradyrhizobium</taxon>
    </lineage>
</organism>
<sequence length="122" mass="14330">MDPRVAKLDFKRTGRLWIAARVGMTLPELFSLGLTTKHICRYLPEDRLVFDPVLSDAEVIDAYKGWRRERRRLTAIAGHERRRSTKGPRTCMCCRKVFESEGNHNRLCRYCKDRAGLTYDPW</sequence>
<accession>A0A837C969</accession>
<protein>
    <submittedName>
        <fullName evidence="1">Uncharacterized protein</fullName>
    </submittedName>
</protein>
<dbReference type="Proteomes" id="UP000024900">
    <property type="component" value="Unassembled WGS sequence"/>
</dbReference>
<dbReference type="RefSeq" id="WP_028173649.1">
    <property type="nucleotide sequence ID" value="NZ_ADOU02000007.1"/>
</dbReference>
<proteinExistence type="predicted"/>
<evidence type="ECO:0000313" key="2">
    <source>
        <dbReference type="Proteomes" id="UP000024900"/>
    </source>
</evidence>
<dbReference type="EMBL" id="ADOU02000007">
    <property type="protein sequence ID" value="KGJ65712.1"/>
    <property type="molecule type" value="Genomic_DNA"/>
</dbReference>